<evidence type="ECO:0008006" key="4">
    <source>
        <dbReference type="Google" id="ProtNLM"/>
    </source>
</evidence>
<dbReference type="AlphaFoldDB" id="A0A5B8V1A3"/>
<evidence type="ECO:0000256" key="1">
    <source>
        <dbReference type="SAM" id="SignalP"/>
    </source>
</evidence>
<dbReference type="RefSeq" id="WP_147033801.1">
    <property type="nucleotide sequence ID" value="NZ_CP042436.1"/>
</dbReference>
<keyword evidence="3" id="KW-1185">Reference proteome</keyword>
<dbReference type="Proteomes" id="UP000321479">
    <property type="component" value="Chromosome"/>
</dbReference>
<evidence type="ECO:0000313" key="2">
    <source>
        <dbReference type="EMBL" id="QEC64968.1"/>
    </source>
</evidence>
<reference evidence="2 3" key="1">
    <citation type="journal article" date="2017" name="Curr. Microbiol.">
        <title>Mucilaginibacter ginsenosidivorans sp. nov., Isolated from Soil of Ginseng Field.</title>
        <authorList>
            <person name="Kim M.M."/>
            <person name="Siddiqi M.Z."/>
            <person name="Im W.T."/>
        </authorList>
    </citation>
    <scope>NUCLEOTIDE SEQUENCE [LARGE SCALE GENOMIC DNA]</scope>
    <source>
        <strain evidence="2 3">Gsoil 3017</strain>
    </source>
</reference>
<dbReference type="EMBL" id="CP042436">
    <property type="protein sequence ID" value="QEC64968.1"/>
    <property type="molecule type" value="Genomic_DNA"/>
</dbReference>
<organism evidence="2 3">
    <name type="scientific">Mucilaginibacter ginsenosidivorans</name>
    <dbReference type="NCBI Taxonomy" id="398053"/>
    <lineage>
        <taxon>Bacteria</taxon>
        <taxon>Pseudomonadati</taxon>
        <taxon>Bacteroidota</taxon>
        <taxon>Sphingobacteriia</taxon>
        <taxon>Sphingobacteriales</taxon>
        <taxon>Sphingobacteriaceae</taxon>
        <taxon>Mucilaginibacter</taxon>
    </lineage>
</organism>
<proteinExistence type="predicted"/>
<sequence length="816" mass="91699">MKYTAFKALLIIAAVTLCFPRSVNGQNLDQVDLRVRNSLENHYKRYPQEKLFVHSDACVYASGQTIWYKAYAMAYGKPSALSSVAYVLLADSAGNMLVKNKLPIKNGRAFGNIDIPDSLRSGWYQLIGFTAWTMNFGEEGAFHQKIYIQNLSEKDISLHVSATGNYHIVFYPEGGDPVEGSLCNFAFKATDANGRPVNVTGDVLNDEKKAIGTITTLHDGMGAFEIEGRAGHQNIALVIFPDGSVQTVTLPDFKKQGLVLKVNPLLPGNLEVRITCGANKAGYQNVVLAAFQDNGTFNTYPLHLSEGVNLVNIKKNDFSTGILRLTLFSEQGIPEAERITFINNNDQLKLSLKADSLSLGPRTKSGFTLKSLSANGKNVSGNFSVSVVDSDAINEDEAADNIASYFLMSSELQGKVYHPAYYFKNNSDTLQRQLDLVMLTNGWRHFRWDKDTTILKNPVEKSQFIAGRIMGYNEQLNRKNPLRVKLMVQNQDSTKYFAYVEPDSAGRFIIRDYDRAGRASILMQTVNKKDRSGKFKVSLYSTYADSLQVACYSPLDSITDYTRPVTQLFMAKSQRERQQKLVLEGRLLKTVNIRERKLTPIDELIKDHVKRLETNNAESFDLISYPMPTIDILDYLNGRVPGLRITKDPKNGIIFTYHGQNVLIHSGDVQPVFYIDEAPVGLDDALEVPMQEIALIRFVPPPVWFAPLNGGAIGAILIYTKNSNDDRLAIPGYKRFDSYIFNGYTITREFAVPDYSKPQTKTTTDNRTTLYWNHDLNTRRGEAKFSFYNSDNTKHFRIIIQGMDAEGRIGYLEQVY</sequence>
<protein>
    <recommendedName>
        <fullName evidence="4">TonB-dependent receptor plug domain-containing protein</fullName>
    </recommendedName>
</protein>
<gene>
    <name evidence="2" type="ORF">FRZ54_21145</name>
</gene>
<dbReference type="OrthoDB" id="679547at2"/>
<dbReference type="KEGG" id="mgin:FRZ54_21145"/>
<feature type="chain" id="PRO_5022721748" description="TonB-dependent receptor plug domain-containing protein" evidence="1">
    <location>
        <begin position="26"/>
        <end position="816"/>
    </location>
</feature>
<keyword evidence="1" id="KW-0732">Signal</keyword>
<accession>A0A5B8V1A3</accession>
<name>A0A5B8V1A3_9SPHI</name>
<feature type="signal peptide" evidence="1">
    <location>
        <begin position="1"/>
        <end position="25"/>
    </location>
</feature>
<evidence type="ECO:0000313" key="3">
    <source>
        <dbReference type="Proteomes" id="UP000321479"/>
    </source>
</evidence>